<dbReference type="OrthoDB" id="2014201at2759"/>
<accession>A0A2Z7BHI9</accession>
<dbReference type="EC" id="2.4.1.-" evidence="4"/>
<protein>
    <recommendedName>
        <fullName evidence="4">Hexosyltransferase</fullName>
        <ecNumber evidence="4">2.4.1.-</ecNumber>
    </recommendedName>
</protein>
<evidence type="ECO:0000256" key="4">
    <source>
        <dbReference type="RuleBase" id="RU362027"/>
    </source>
</evidence>
<dbReference type="PANTHER" id="PTHR11183">
    <property type="entry name" value="GLYCOGENIN SUBFAMILY MEMBER"/>
    <property type="match status" value="1"/>
</dbReference>
<evidence type="ECO:0000256" key="3">
    <source>
        <dbReference type="ARBA" id="ARBA00023211"/>
    </source>
</evidence>
<dbReference type="GO" id="GO:0016757">
    <property type="term" value="F:glycosyltransferase activity"/>
    <property type="evidence" value="ECO:0007669"/>
    <property type="project" value="UniProtKB-KW"/>
</dbReference>
<evidence type="ECO:0000313" key="6">
    <source>
        <dbReference type="Proteomes" id="UP000250235"/>
    </source>
</evidence>
<evidence type="ECO:0000256" key="1">
    <source>
        <dbReference type="ARBA" id="ARBA00022676"/>
    </source>
</evidence>
<dbReference type="AlphaFoldDB" id="A0A2Z7BHI9"/>
<keyword evidence="2 5" id="KW-0808">Transferase</keyword>
<dbReference type="InterPro" id="IPR029044">
    <property type="entry name" value="Nucleotide-diphossugar_trans"/>
</dbReference>
<name>A0A2Z7BHI9_9LAMI</name>
<dbReference type="InterPro" id="IPR050587">
    <property type="entry name" value="GNT1/Glycosyltrans_8"/>
</dbReference>
<dbReference type="Pfam" id="PF01501">
    <property type="entry name" value="Glyco_transf_8"/>
    <property type="match status" value="1"/>
</dbReference>
<organism evidence="5 6">
    <name type="scientific">Dorcoceras hygrometricum</name>
    <dbReference type="NCBI Taxonomy" id="472368"/>
    <lineage>
        <taxon>Eukaryota</taxon>
        <taxon>Viridiplantae</taxon>
        <taxon>Streptophyta</taxon>
        <taxon>Embryophyta</taxon>
        <taxon>Tracheophyta</taxon>
        <taxon>Spermatophyta</taxon>
        <taxon>Magnoliopsida</taxon>
        <taxon>eudicotyledons</taxon>
        <taxon>Gunneridae</taxon>
        <taxon>Pentapetalae</taxon>
        <taxon>asterids</taxon>
        <taxon>lamiids</taxon>
        <taxon>Lamiales</taxon>
        <taxon>Gesneriaceae</taxon>
        <taxon>Didymocarpoideae</taxon>
        <taxon>Trichosporeae</taxon>
        <taxon>Loxocarpinae</taxon>
        <taxon>Dorcoceras</taxon>
    </lineage>
</organism>
<dbReference type="EMBL" id="KV005646">
    <property type="protein sequence ID" value="KZV33913.1"/>
    <property type="molecule type" value="Genomic_DNA"/>
</dbReference>
<keyword evidence="3" id="KW-0464">Manganese</keyword>
<reference evidence="5 6" key="1">
    <citation type="journal article" date="2015" name="Proc. Natl. Acad. Sci. U.S.A.">
        <title>The resurrection genome of Boea hygrometrica: A blueprint for survival of dehydration.</title>
        <authorList>
            <person name="Xiao L."/>
            <person name="Yang G."/>
            <person name="Zhang L."/>
            <person name="Yang X."/>
            <person name="Zhao S."/>
            <person name="Ji Z."/>
            <person name="Zhou Q."/>
            <person name="Hu M."/>
            <person name="Wang Y."/>
            <person name="Chen M."/>
            <person name="Xu Y."/>
            <person name="Jin H."/>
            <person name="Xiao X."/>
            <person name="Hu G."/>
            <person name="Bao F."/>
            <person name="Hu Y."/>
            <person name="Wan P."/>
            <person name="Li L."/>
            <person name="Deng X."/>
            <person name="Kuang T."/>
            <person name="Xiang C."/>
            <person name="Zhu J.K."/>
            <person name="Oliver M.J."/>
            <person name="He Y."/>
        </authorList>
    </citation>
    <scope>NUCLEOTIDE SEQUENCE [LARGE SCALE GENOMIC DNA]</scope>
    <source>
        <strain evidence="6">cv. XS01</strain>
    </source>
</reference>
<comment type="similarity">
    <text evidence="4">Belongs to the glycosyltransferase 8 family.</text>
</comment>
<dbReference type="CDD" id="cd02537">
    <property type="entry name" value="GT8_Glycogenin"/>
    <property type="match status" value="1"/>
</dbReference>
<keyword evidence="1" id="KW-0328">Glycosyltransferase</keyword>
<proteinExistence type="inferred from homology"/>
<evidence type="ECO:0000313" key="5">
    <source>
        <dbReference type="EMBL" id="KZV33913.1"/>
    </source>
</evidence>
<dbReference type="Proteomes" id="UP000250235">
    <property type="component" value="Unassembled WGS sequence"/>
</dbReference>
<dbReference type="Gene3D" id="3.90.550.10">
    <property type="entry name" value="Spore Coat Polysaccharide Biosynthesis Protein SpsA, Chain A"/>
    <property type="match status" value="1"/>
</dbReference>
<dbReference type="SUPFAM" id="SSF53448">
    <property type="entry name" value="Nucleotide-diphospho-sugar transferases"/>
    <property type="match status" value="1"/>
</dbReference>
<sequence length="464" mass="54383">MDIERMKIGLIHTTNQLRERTTYGDQELNMVDVRFEKISEKVKWSDLFPQWIDESLPWDSTDCPKIPMPNFDEYKDLDLVVANVPCGGGKHNKTFEDVLRLQVNLVVANLLVRSVRRKNGEVFVVFIGSCGPLWELFEKYWIYKPDLRRLQQKVLMPIGSCQLAPPYLKPDVSRASHKPKEAYVSVIHSSEDYVCGAITLAQSIIKSNTTKDLILLVDDFVSKKSLEDLKSAGWKIKHIQRIHSPYAQKGTYNEWNYSKLRIWQLVEYDKLIFIDSDFIILRNTDEFFAYPQLSASGNSRHVFNSGFMLIEPSTCMFETLMKQRHRVVSYNGGDQGFLNEMFMWWHRLPTKLNFLKDFIAILDGNRDIPADAYALHYLGLKPWMCYRDYDCNWDVLENQRFGSDSGHGLWWQIYDEMPAELRRHCELSPQMEANVRMYREMARNGTYPDGHWKIKITDSRSHFN</sequence>
<gene>
    <name evidence="5" type="ORF">F511_26104</name>
</gene>
<keyword evidence="6" id="KW-1185">Reference proteome</keyword>
<evidence type="ECO:0000256" key="2">
    <source>
        <dbReference type="ARBA" id="ARBA00022679"/>
    </source>
</evidence>
<dbReference type="InterPro" id="IPR002495">
    <property type="entry name" value="Glyco_trans_8"/>
</dbReference>